<accession>A0ABR0JTD8</accession>
<sequence length="278" mass="30406">MLQKRSLELHTPQWGTVVRVPEGNSTTLNYNGLAYPGSGDYLHPTFRLYVGNPGNLSYVPDSKLTCKRYLKIDLEIQAAATGCYGVDDSVLVSYVDSTDDPRLSTYSIAAESLDAWTFQSACNYKLQIEDDVTDAIAYSAYFTIIKANDTGINATTLCPKSDGSLARFSDIYSEADTIHPLNTGGSQGVTTTVLAIAIIATFLGVVILISTLLLVARKYCWWPFNSTSVQASRKEMEQGKDSCQNWNVVARSELGPNAHDRPVHEIGGNQIMSDSPVR</sequence>
<organism evidence="3 4">
    <name type="scientific">Lithohypha guttulata</name>
    <dbReference type="NCBI Taxonomy" id="1690604"/>
    <lineage>
        <taxon>Eukaryota</taxon>
        <taxon>Fungi</taxon>
        <taxon>Dikarya</taxon>
        <taxon>Ascomycota</taxon>
        <taxon>Pezizomycotina</taxon>
        <taxon>Eurotiomycetes</taxon>
        <taxon>Chaetothyriomycetidae</taxon>
        <taxon>Chaetothyriales</taxon>
        <taxon>Trichomeriaceae</taxon>
        <taxon>Lithohypha</taxon>
    </lineage>
</organism>
<evidence type="ECO:0000313" key="3">
    <source>
        <dbReference type="EMBL" id="KAK5071350.1"/>
    </source>
</evidence>
<keyword evidence="2" id="KW-1133">Transmembrane helix</keyword>
<dbReference type="EMBL" id="JAVRRG010000373">
    <property type="protein sequence ID" value="KAK5071350.1"/>
    <property type="molecule type" value="Genomic_DNA"/>
</dbReference>
<keyword evidence="2" id="KW-0472">Membrane</keyword>
<reference evidence="3 4" key="1">
    <citation type="submission" date="2023-08" db="EMBL/GenBank/DDBJ databases">
        <title>Black Yeasts Isolated from many extreme environments.</title>
        <authorList>
            <person name="Coleine C."/>
            <person name="Stajich J.E."/>
            <person name="Selbmann L."/>
        </authorList>
    </citation>
    <scope>NUCLEOTIDE SEQUENCE [LARGE SCALE GENOMIC DNA]</scope>
    <source>
        <strain evidence="3 4">CCFEE 5885</strain>
    </source>
</reference>
<evidence type="ECO:0000256" key="2">
    <source>
        <dbReference type="SAM" id="Phobius"/>
    </source>
</evidence>
<gene>
    <name evidence="3" type="ORF">LTR24_010595</name>
</gene>
<evidence type="ECO:0000313" key="4">
    <source>
        <dbReference type="Proteomes" id="UP001345013"/>
    </source>
</evidence>
<name>A0ABR0JTD8_9EURO</name>
<feature type="region of interest" description="Disordered" evidence="1">
    <location>
        <begin position="255"/>
        <end position="278"/>
    </location>
</feature>
<proteinExistence type="predicted"/>
<keyword evidence="2" id="KW-0812">Transmembrane</keyword>
<keyword evidence="4" id="KW-1185">Reference proteome</keyword>
<dbReference type="Proteomes" id="UP001345013">
    <property type="component" value="Unassembled WGS sequence"/>
</dbReference>
<protein>
    <submittedName>
        <fullName evidence="3">Uncharacterized protein</fullName>
    </submittedName>
</protein>
<comment type="caution">
    <text evidence="3">The sequence shown here is derived from an EMBL/GenBank/DDBJ whole genome shotgun (WGS) entry which is preliminary data.</text>
</comment>
<feature type="transmembrane region" description="Helical" evidence="2">
    <location>
        <begin position="193"/>
        <end position="216"/>
    </location>
</feature>
<evidence type="ECO:0000256" key="1">
    <source>
        <dbReference type="SAM" id="MobiDB-lite"/>
    </source>
</evidence>